<proteinExistence type="predicted"/>
<evidence type="ECO:0000313" key="2">
    <source>
        <dbReference type="Proteomes" id="UP000014204"/>
    </source>
</evidence>
<comment type="caution">
    <text evidence="1">The sequence shown here is derived from an EMBL/GenBank/DDBJ whole genome shotgun (WGS) entry which is preliminary data.</text>
</comment>
<accession>R9L148</accession>
<dbReference type="Proteomes" id="UP000014204">
    <property type="component" value="Unassembled WGS sequence"/>
</dbReference>
<dbReference type="STRING" id="1235794.C811_00580"/>
<organism evidence="1 2">
    <name type="scientific">Adlercreutzia caecimuris B7</name>
    <dbReference type="NCBI Taxonomy" id="1235794"/>
    <lineage>
        <taxon>Bacteria</taxon>
        <taxon>Bacillati</taxon>
        <taxon>Actinomycetota</taxon>
        <taxon>Coriobacteriia</taxon>
        <taxon>Eggerthellales</taxon>
        <taxon>Eggerthellaceae</taxon>
        <taxon>Adlercreutzia</taxon>
    </lineage>
</organism>
<dbReference type="EMBL" id="ASSY01000005">
    <property type="protein sequence ID" value="EOS52544.1"/>
    <property type="molecule type" value="Genomic_DNA"/>
</dbReference>
<sequence>MDCITKTVFPDGRIRVSDGVQARELRLDELLDPGNSWGLRAQVYEFQATEERAFHDEATDTNGLYANPIWWELIASKEELEACPDIYWFGEKVITFVNGEMAILPLLARVGDLYSGTQADGILEAVGVIAEAVRRTGAVHGDDETDEEIARKLGVTEKLLVQGELYCRQLANQDETLLGKLDGVIAEHDVLGDD</sequence>
<evidence type="ECO:0000313" key="1">
    <source>
        <dbReference type="EMBL" id="EOS52544.1"/>
    </source>
</evidence>
<reference evidence="1 2" key="1">
    <citation type="submission" date="2013-04" db="EMBL/GenBank/DDBJ databases">
        <title>The Genome Sequence of Enterorhabdus caecimuris B7.</title>
        <authorList>
            <consortium name="The Broad Institute Genomics Platform"/>
            <consortium name="The Broad Institute Genome Sequencing Center for Infectious Disease"/>
            <person name="Earl A."/>
            <person name="Xavier R."/>
            <person name="Elson C."/>
            <person name="Duck W."/>
            <person name="Walker B."/>
            <person name="Young S."/>
            <person name="Zeng Q."/>
            <person name="Gargeya S."/>
            <person name="Fitzgerald M."/>
            <person name="Haas B."/>
            <person name="Abouelleil A."/>
            <person name="Allen A.W."/>
            <person name="Alvarado L."/>
            <person name="Arachchi H.M."/>
            <person name="Berlin A.M."/>
            <person name="Chapman S.B."/>
            <person name="Gainer-Dewar J."/>
            <person name="Goldberg J."/>
            <person name="Griggs A."/>
            <person name="Gujja S."/>
            <person name="Hansen M."/>
            <person name="Howarth C."/>
            <person name="Imamovic A."/>
            <person name="Ireland A."/>
            <person name="Larimer J."/>
            <person name="McCowan C."/>
            <person name="Murphy C."/>
            <person name="Pearson M."/>
            <person name="Poon T.W."/>
            <person name="Priest M."/>
            <person name="Roberts A."/>
            <person name="Saif S."/>
            <person name="Shea T."/>
            <person name="Sisk P."/>
            <person name="Sykes S."/>
            <person name="Wortman J."/>
            <person name="Nusbaum C."/>
            <person name="Birren B."/>
        </authorList>
    </citation>
    <scope>NUCLEOTIDE SEQUENCE [LARGE SCALE GENOMIC DNA]</scope>
    <source>
        <strain evidence="1 2">B7</strain>
    </source>
</reference>
<gene>
    <name evidence="1" type="ORF">C811_00580</name>
</gene>
<dbReference type="HOGENOM" id="CLU_1400598_0_0_11"/>
<protein>
    <submittedName>
        <fullName evidence="1">Uncharacterized protein</fullName>
    </submittedName>
</protein>
<dbReference type="AlphaFoldDB" id="R9L148"/>
<dbReference type="GeneID" id="82190186"/>
<dbReference type="RefSeq" id="WP_016308808.1">
    <property type="nucleotide sequence ID" value="NZ_KE159646.1"/>
</dbReference>
<name>R9L148_9ACTN</name>
<keyword evidence="2" id="KW-1185">Reference proteome</keyword>